<organism evidence="2 3">
    <name type="scientific">Pyrocoelia pectoralis</name>
    <dbReference type="NCBI Taxonomy" id="417401"/>
    <lineage>
        <taxon>Eukaryota</taxon>
        <taxon>Metazoa</taxon>
        <taxon>Ecdysozoa</taxon>
        <taxon>Arthropoda</taxon>
        <taxon>Hexapoda</taxon>
        <taxon>Insecta</taxon>
        <taxon>Pterygota</taxon>
        <taxon>Neoptera</taxon>
        <taxon>Endopterygota</taxon>
        <taxon>Coleoptera</taxon>
        <taxon>Polyphaga</taxon>
        <taxon>Elateriformia</taxon>
        <taxon>Elateroidea</taxon>
        <taxon>Lampyridae</taxon>
        <taxon>Lampyrinae</taxon>
        <taxon>Pyrocoelia</taxon>
    </lineage>
</organism>
<dbReference type="Gene3D" id="3.90.1200.10">
    <property type="match status" value="1"/>
</dbReference>
<dbReference type="PANTHER" id="PTHR11012">
    <property type="entry name" value="PROTEIN KINASE-LIKE DOMAIN-CONTAINING"/>
    <property type="match status" value="1"/>
</dbReference>
<accession>A0AAN7VBD1</accession>
<comment type="caution">
    <text evidence="2">The sequence shown here is derived from an EMBL/GenBank/DDBJ whole genome shotgun (WGS) entry which is preliminary data.</text>
</comment>
<dbReference type="InterPro" id="IPR004119">
    <property type="entry name" value="EcKL"/>
</dbReference>
<dbReference type="PANTHER" id="PTHR11012:SF30">
    <property type="entry name" value="PROTEIN KINASE-LIKE DOMAIN-CONTAINING"/>
    <property type="match status" value="1"/>
</dbReference>
<dbReference type="Pfam" id="PF02958">
    <property type="entry name" value="EcKL"/>
    <property type="match status" value="1"/>
</dbReference>
<dbReference type="Proteomes" id="UP001329430">
    <property type="component" value="Chromosome 6"/>
</dbReference>
<evidence type="ECO:0000259" key="1">
    <source>
        <dbReference type="SMART" id="SM00587"/>
    </source>
</evidence>
<evidence type="ECO:0000313" key="2">
    <source>
        <dbReference type="EMBL" id="KAK5642416.1"/>
    </source>
</evidence>
<dbReference type="SUPFAM" id="SSF56112">
    <property type="entry name" value="Protein kinase-like (PK-like)"/>
    <property type="match status" value="1"/>
</dbReference>
<dbReference type="EMBL" id="JAVRBK010000006">
    <property type="protein sequence ID" value="KAK5642416.1"/>
    <property type="molecule type" value="Genomic_DNA"/>
</dbReference>
<gene>
    <name evidence="2" type="ORF">RI129_008583</name>
</gene>
<reference evidence="2 3" key="1">
    <citation type="journal article" date="2024" name="Insects">
        <title>An Improved Chromosome-Level Genome Assembly of the Firefly Pyrocoelia pectoralis.</title>
        <authorList>
            <person name="Fu X."/>
            <person name="Meyer-Rochow V.B."/>
            <person name="Ballantyne L."/>
            <person name="Zhu X."/>
        </authorList>
    </citation>
    <scope>NUCLEOTIDE SEQUENCE [LARGE SCALE GENOMIC DNA]</scope>
    <source>
        <strain evidence="2">XCY_ONT2</strain>
    </source>
</reference>
<dbReference type="SMART" id="SM00587">
    <property type="entry name" value="CHK"/>
    <property type="match status" value="1"/>
</dbReference>
<dbReference type="InterPro" id="IPR015897">
    <property type="entry name" value="CHK_kinase-like"/>
</dbReference>
<keyword evidence="3" id="KW-1185">Reference proteome</keyword>
<dbReference type="AlphaFoldDB" id="A0AAN7VBD1"/>
<protein>
    <recommendedName>
        <fullName evidence="1">CHK kinase-like domain-containing protein</fullName>
    </recommendedName>
</protein>
<sequence>MSSNDHKTIAERVLNFLKRLHGEDMQNNYSINMKNVTNVGENWMGIINNVVLKGNDNEKNWDLIIKLAPNQERYRKSFPIRAVYVREIFVYDNVIVEFLNLQQEKKLANIFNPFVKCYTMTLDVYEEGVVMDNMKVKGFETLNYRLPMSYPHAELVIKELGKLHALSFAIRDQKPYLFKYFEDNCKESFFNSLIYKYTIIIITNLGKAVLKTYNPVKDRTEFEALQNSLKNVPDVLKSMLNIEKFGKYSVINHGDFQARNFLYKYEICDQSDVPTQFCIIDWQLSRIGLPVFDILHFFFVSTRKDFRDNHYIELLQVYYQSFSSFLRQLGSDPEALMSFDVLLQQLKEFSAFPFYFALWALAADMKKSEEMPDLYNNLTEDALVNFFSESPSDEYINAMRDVITHLIKYDCCF</sequence>
<feature type="domain" description="CHK kinase-like" evidence="1">
    <location>
        <begin position="129"/>
        <end position="328"/>
    </location>
</feature>
<name>A0AAN7VBD1_9COLE</name>
<dbReference type="InterPro" id="IPR011009">
    <property type="entry name" value="Kinase-like_dom_sf"/>
</dbReference>
<evidence type="ECO:0000313" key="3">
    <source>
        <dbReference type="Proteomes" id="UP001329430"/>
    </source>
</evidence>
<proteinExistence type="predicted"/>